<dbReference type="PaxDb" id="3847-GLYMA12G08851.1"/>
<feature type="chain" id="PRO_5014581411" evidence="1">
    <location>
        <begin position="17"/>
        <end position="137"/>
    </location>
</feature>
<protein>
    <submittedName>
        <fullName evidence="2 3">Uncharacterized protein</fullName>
    </submittedName>
</protein>
<keyword evidence="4" id="KW-1185">Reference proteome</keyword>
<organism evidence="3">
    <name type="scientific">Glycine max</name>
    <name type="common">Soybean</name>
    <name type="synonym">Glycine hispida</name>
    <dbReference type="NCBI Taxonomy" id="3847"/>
    <lineage>
        <taxon>Eukaryota</taxon>
        <taxon>Viridiplantae</taxon>
        <taxon>Streptophyta</taxon>
        <taxon>Embryophyta</taxon>
        <taxon>Tracheophyta</taxon>
        <taxon>Spermatophyta</taxon>
        <taxon>Magnoliopsida</taxon>
        <taxon>eudicotyledons</taxon>
        <taxon>Gunneridae</taxon>
        <taxon>Pentapetalae</taxon>
        <taxon>rosids</taxon>
        <taxon>fabids</taxon>
        <taxon>Fabales</taxon>
        <taxon>Fabaceae</taxon>
        <taxon>Papilionoideae</taxon>
        <taxon>50 kb inversion clade</taxon>
        <taxon>NPAAA clade</taxon>
        <taxon>indigoferoid/millettioid clade</taxon>
        <taxon>Phaseoleae</taxon>
        <taxon>Glycine</taxon>
        <taxon>Glycine subgen. Soja</taxon>
    </lineage>
</organism>
<sequence>MVAVAVVLAMAVVGVALLVEEAVDVAIFRATSAKNLIMMLRTVGTSHHLPLVFHNPMCMPQPHPPAAFGAPPQFTSPYIFSPPMMTSSSAFGVSPEIMLTPMTQQMQPSTQFVQQSTQQPLQTFWGNSSQASMPQQI</sequence>
<dbReference type="Proteomes" id="UP000008827">
    <property type="component" value="Chromosome 12"/>
</dbReference>
<evidence type="ECO:0000313" key="2">
    <source>
        <dbReference type="EMBL" id="KRH25138.1"/>
    </source>
</evidence>
<feature type="signal peptide" evidence="1">
    <location>
        <begin position="1"/>
        <end position="16"/>
    </location>
</feature>
<name>K7LTQ7_SOYBN</name>
<accession>K7LTQ7</accession>
<reference evidence="2 3" key="1">
    <citation type="journal article" date="2010" name="Nature">
        <title>Genome sequence of the palaeopolyploid soybean.</title>
        <authorList>
            <person name="Schmutz J."/>
            <person name="Cannon S.B."/>
            <person name="Schlueter J."/>
            <person name="Ma J."/>
            <person name="Mitros T."/>
            <person name="Nelson W."/>
            <person name="Hyten D.L."/>
            <person name="Song Q."/>
            <person name="Thelen J.J."/>
            <person name="Cheng J."/>
            <person name="Xu D."/>
            <person name="Hellsten U."/>
            <person name="May G.D."/>
            <person name="Yu Y."/>
            <person name="Sakurai T."/>
            <person name="Umezawa T."/>
            <person name="Bhattacharyya M.K."/>
            <person name="Sandhu D."/>
            <person name="Valliyodan B."/>
            <person name="Lindquist E."/>
            <person name="Peto M."/>
            <person name="Grant D."/>
            <person name="Shu S."/>
            <person name="Goodstein D."/>
            <person name="Barry K."/>
            <person name="Futrell-Griggs M."/>
            <person name="Abernathy B."/>
            <person name="Du J."/>
            <person name="Tian Z."/>
            <person name="Zhu L."/>
            <person name="Gill N."/>
            <person name="Joshi T."/>
            <person name="Libault M."/>
            <person name="Sethuraman A."/>
            <person name="Zhang X.-C."/>
            <person name="Shinozaki K."/>
            <person name="Nguyen H.T."/>
            <person name="Wing R.A."/>
            <person name="Cregan P."/>
            <person name="Specht J."/>
            <person name="Grimwood J."/>
            <person name="Rokhsar D."/>
            <person name="Stacey G."/>
            <person name="Shoemaker R.C."/>
            <person name="Jackson S.A."/>
        </authorList>
    </citation>
    <scope>NUCLEOTIDE SEQUENCE [LARGE SCALE GENOMIC DNA]</scope>
    <source>
        <strain evidence="3">cv. Williams 82</strain>
        <tissue evidence="2">Callus</tissue>
    </source>
</reference>
<evidence type="ECO:0000256" key="1">
    <source>
        <dbReference type="SAM" id="SignalP"/>
    </source>
</evidence>
<dbReference type="HOGENOM" id="CLU_1868816_0_0_1"/>
<evidence type="ECO:0000313" key="4">
    <source>
        <dbReference type="Proteomes" id="UP000008827"/>
    </source>
</evidence>
<evidence type="ECO:0000313" key="3">
    <source>
        <dbReference type="EnsemblPlants" id="KRH25138"/>
    </source>
</evidence>
<dbReference type="AlphaFoldDB" id="K7LTQ7"/>
<gene>
    <name evidence="2" type="ORF">GLYMA_12G083400</name>
</gene>
<reference evidence="2" key="3">
    <citation type="submission" date="2018-07" db="EMBL/GenBank/DDBJ databases">
        <title>WGS assembly of Glycine max.</title>
        <authorList>
            <person name="Schmutz J."/>
            <person name="Cannon S."/>
            <person name="Schlueter J."/>
            <person name="Ma J."/>
            <person name="Mitros T."/>
            <person name="Nelson W."/>
            <person name="Hyten D."/>
            <person name="Song Q."/>
            <person name="Thelen J."/>
            <person name="Cheng J."/>
            <person name="Xu D."/>
            <person name="Hellsten U."/>
            <person name="May G."/>
            <person name="Yu Y."/>
            <person name="Sakurai T."/>
            <person name="Umezawa T."/>
            <person name="Bhattacharyya M."/>
            <person name="Sandhu D."/>
            <person name="Valliyodan B."/>
            <person name="Lindquist E."/>
            <person name="Peto M."/>
            <person name="Grant D."/>
            <person name="Shu S."/>
            <person name="Goodstein D."/>
            <person name="Barry K."/>
            <person name="Futrell-Griggs M."/>
            <person name="Abernathy B."/>
            <person name="Du J."/>
            <person name="Tian Z."/>
            <person name="Zhu L."/>
            <person name="Gill N."/>
            <person name="Joshi T."/>
            <person name="Libault M."/>
            <person name="Sethuraman A."/>
            <person name="Zhang X."/>
            <person name="Shinozaki K."/>
            <person name="Nguyen H."/>
            <person name="Wing R."/>
            <person name="Cregan P."/>
            <person name="Specht J."/>
            <person name="Grimwood J."/>
            <person name="Rokhsar D."/>
            <person name="Stacey G."/>
            <person name="Shoemaker R."/>
            <person name="Jackson S."/>
        </authorList>
    </citation>
    <scope>NUCLEOTIDE SEQUENCE</scope>
    <source>
        <tissue evidence="2">Callus</tissue>
    </source>
</reference>
<dbReference type="EnsemblPlants" id="KRH25138">
    <property type="protein sequence ID" value="KRH25138"/>
    <property type="gene ID" value="GLYMA_12G083400"/>
</dbReference>
<keyword evidence="1" id="KW-0732">Signal</keyword>
<dbReference type="Gramene" id="KRH25138">
    <property type="protein sequence ID" value="KRH25138"/>
    <property type="gene ID" value="GLYMA_12G083400"/>
</dbReference>
<dbReference type="InParanoid" id="K7LTQ7"/>
<reference evidence="3" key="2">
    <citation type="submission" date="2018-02" db="UniProtKB">
        <authorList>
            <consortium name="EnsemblPlants"/>
        </authorList>
    </citation>
    <scope>IDENTIFICATION</scope>
    <source>
        <strain evidence="3">Williams 82</strain>
    </source>
</reference>
<dbReference type="EMBL" id="CM000845">
    <property type="protein sequence ID" value="KRH25138.1"/>
    <property type="molecule type" value="Genomic_DNA"/>
</dbReference>
<proteinExistence type="predicted"/>